<comment type="caution">
    <text evidence="2">The sequence shown here is derived from an EMBL/GenBank/DDBJ whole genome shotgun (WGS) entry which is preliminary data.</text>
</comment>
<dbReference type="EMBL" id="CAAALY010094471">
    <property type="protein sequence ID" value="VEL28358.1"/>
    <property type="molecule type" value="Genomic_DNA"/>
</dbReference>
<reference evidence="2" key="1">
    <citation type="submission" date="2018-11" db="EMBL/GenBank/DDBJ databases">
        <authorList>
            <consortium name="Pathogen Informatics"/>
        </authorList>
    </citation>
    <scope>NUCLEOTIDE SEQUENCE</scope>
</reference>
<proteinExistence type="predicted"/>
<evidence type="ECO:0000313" key="3">
    <source>
        <dbReference type="Proteomes" id="UP000784294"/>
    </source>
</evidence>
<evidence type="ECO:0000313" key="2">
    <source>
        <dbReference type="EMBL" id="VEL28358.1"/>
    </source>
</evidence>
<dbReference type="Proteomes" id="UP000784294">
    <property type="component" value="Unassembled WGS sequence"/>
</dbReference>
<gene>
    <name evidence="2" type="ORF">PXEA_LOCUS21798</name>
</gene>
<sequence>MYGIFVRVTQITLLDDSDLSAHSDSTNSPLLTRSSDDIKIRPSPSESRLQIGLRRSAIGKIVIYM</sequence>
<dbReference type="AlphaFoldDB" id="A0A3S5CQM4"/>
<organism evidence="2 3">
    <name type="scientific">Protopolystoma xenopodis</name>
    <dbReference type="NCBI Taxonomy" id="117903"/>
    <lineage>
        <taxon>Eukaryota</taxon>
        <taxon>Metazoa</taxon>
        <taxon>Spiralia</taxon>
        <taxon>Lophotrochozoa</taxon>
        <taxon>Platyhelminthes</taxon>
        <taxon>Monogenea</taxon>
        <taxon>Polyopisthocotylea</taxon>
        <taxon>Polystomatidea</taxon>
        <taxon>Polystomatidae</taxon>
        <taxon>Protopolystoma</taxon>
    </lineage>
</organism>
<protein>
    <submittedName>
        <fullName evidence="2">Uncharacterized protein</fullName>
    </submittedName>
</protein>
<evidence type="ECO:0000256" key="1">
    <source>
        <dbReference type="SAM" id="MobiDB-lite"/>
    </source>
</evidence>
<feature type="region of interest" description="Disordered" evidence="1">
    <location>
        <begin position="18"/>
        <end position="43"/>
    </location>
</feature>
<accession>A0A3S5CQM4</accession>
<name>A0A3S5CQM4_9PLAT</name>
<keyword evidence="3" id="KW-1185">Reference proteome</keyword>